<evidence type="ECO:0000313" key="2">
    <source>
        <dbReference type="Proteomes" id="UP001164250"/>
    </source>
</evidence>
<reference evidence="2" key="1">
    <citation type="journal article" date="2023" name="G3 (Bethesda)">
        <title>Genome assembly and association tests identify interacting loci associated with vigor, precocity, and sex in interspecific pistachio rootstocks.</title>
        <authorList>
            <person name="Palmer W."/>
            <person name="Jacygrad E."/>
            <person name="Sagayaradj S."/>
            <person name="Cavanaugh K."/>
            <person name="Han R."/>
            <person name="Bertier L."/>
            <person name="Beede B."/>
            <person name="Kafkas S."/>
            <person name="Golino D."/>
            <person name="Preece J."/>
            <person name="Michelmore R."/>
        </authorList>
    </citation>
    <scope>NUCLEOTIDE SEQUENCE [LARGE SCALE GENOMIC DNA]</scope>
</reference>
<keyword evidence="2" id="KW-1185">Reference proteome</keyword>
<evidence type="ECO:0000313" key="1">
    <source>
        <dbReference type="EMBL" id="KAJ0083450.1"/>
    </source>
</evidence>
<gene>
    <name evidence="1" type="ORF">Patl1_31172</name>
</gene>
<proteinExistence type="predicted"/>
<protein>
    <submittedName>
        <fullName evidence="1">Uncharacterized protein</fullName>
    </submittedName>
</protein>
<name>A0ACC1A7H0_9ROSI</name>
<organism evidence="1 2">
    <name type="scientific">Pistacia atlantica</name>
    <dbReference type="NCBI Taxonomy" id="434234"/>
    <lineage>
        <taxon>Eukaryota</taxon>
        <taxon>Viridiplantae</taxon>
        <taxon>Streptophyta</taxon>
        <taxon>Embryophyta</taxon>
        <taxon>Tracheophyta</taxon>
        <taxon>Spermatophyta</taxon>
        <taxon>Magnoliopsida</taxon>
        <taxon>eudicotyledons</taxon>
        <taxon>Gunneridae</taxon>
        <taxon>Pentapetalae</taxon>
        <taxon>rosids</taxon>
        <taxon>malvids</taxon>
        <taxon>Sapindales</taxon>
        <taxon>Anacardiaceae</taxon>
        <taxon>Pistacia</taxon>
    </lineage>
</organism>
<sequence>MKIQVLDVFNFRKKKSNPRSVEIEAKDLTFWYSVQFNRDLPHNHNHNQSKFTLKSQNNFHSTRNGALNLKVKKKGDMAAKVSNFSDLIQRVASSCLLHPLANARQDDQNVEDDEEEQDYDYNSEEEEEEEKRGGGVEIVREREVVSVERVIELETIMSEVFEAFSAMKKAYVSLQEAHCPWDPERMRVADVAIVGEMRRVGVLRERWFRRRRIGDGGCGGGGGRGMVREVVAPYEAAVEDLKKEVKAREVEVENLKEKLRNVTNNLGSSRRGRSFSKRKVNCNSQAPQVIAAPAPDLFEATISLVKDASKSFTSLLLSLMRAAHWDIAAAVRSIEAASANSPETITTITSSVVATHHAKYALESYISRKIFQGFDHETFYMDGSLSSLINPDQYRRDCFTQYRDMKAMDPVELLGILPTCHFGKFCSKKYLAIVHPKMEESLFGDLEQHRQVLAGNHPRSQFYGEFLGLAKAIWLLHLLAFSLDPAPCQFEASRGAEFHPQYMESVVKFSGGKPPPGQIVGFPVSPGFKLGNGTVIKARVYLVSRT</sequence>
<dbReference type="EMBL" id="CM047907">
    <property type="protein sequence ID" value="KAJ0083450.1"/>
    <property type="molecule type" value="Genomic_DNA"/>
</dbReference>
<comment type="caution">
    <text evidence="1">The sequence shown here is derived from an EMBL/GenBank/DDBJ whole genome shotgun (WGS) entry which is preliminary data.</text>
</comment>
<dbReference type="Proteomes" id="UP001164250">
    <property type="component" value="Chromosome 11"/>
</dbReference>
<accession>A0ACC1A7H0</accession>